<name>A0A8C4SHN4_ERPCA</name>
<keyword evidence="5" id="KW-1185">Reference proteome</keyword>
<dbReference type="GO" id="GO:0032543">
    <property type="term" value="P:mitochondrial translation"/>
    <property type="evidence" value="ECO:0007669"/>
    <property type="project" value="InterPro"/>
</dbReference>
<reference evidence="4" key="3">
    <citation type="submission" date="2025-09" db="UniProtKB">
        <authorList>
            <consortium name="Ensembl"/>
        </authorList>
    </citation>
    <scope>IDENTIFICATION</scope>
</reference>
<dbReference type="Pfam" id="PF06747">
    <property type="entry name" value="CHCH"/>
    <property type="match status" value="1"/>
</dbReference>
<dbReference type="PANTHER" id="PTHR31278:SF2">
    <property type="entry name" value="SMALL RIBOSOMAL SUBUNIT PROTEIN MS37"/>
    <property type="match status" value="1"/>
</dbReference>
<proteinExistence type="predicted"/>
<dbReference type="RefSeq" id="XP_028650988.1">
    <property type="nucleotide sequence ID" value="XM_028795155.2"/>
</dbReference>
<dbReference type="GO" id="GO:0005761">
    <property type="term" value="C:mitochondrial ribosome"/>
    <property type="evidence" value="ECO:0007669"/>
    <property type="project" value="InterPro"/>
</dbReference>
<dbReference type="OrthoDB" id="5825849at2759"/>
<evidence type="ECO:0000313" key="5">
    <source>
        <dbReference type="Proteomes" id="UP000694620"/>
    </source>
</evidence>
<feature type="region of interest" description="Disordered" evidence="2">
    <location>
        <begin position="90"/>
        <end position="110"/>
    </location>
</feature>
<reference evidence="4" key="2">
    <citation type="submission" date="2025-08" db="UniProtKB">
        <authorList>
            <consortium name="Ensembl"/>
        </authorList>
    </citation>
    <scope>IDENTIFICATION</scope>
</reference>
<dbReference type="InterPro" id="IPR010625">
    <property type="entry name" value="CHCH"/>
</dbReference>
<feature type="compositionally biased region" description="Basic and acidic residues" evidence="2">
    <location>
        <begin position="90"/>
        <end position="102"/>
    </location>
</feature>
<dbReference type="CTD" id="118487"/>
<accession>A0A8C4SHN4</accession>
<dbReference type="GeneID" id="114646810"/>
<dbReference type="PANTHER" id="PTHR31278">
    <property type="entry name" value="CHCHD1"/>
    <property type="match status" value="1"/>
</dbReference>
<dbReference type="GeneTree" id="ENSGT00390000007683"/>
<dbReference type="Proteomes" id="UP000694620">
    <property type="component" value="Chromosome 2"/>
</dbReference>
<feature type="domain" description="CHCH" evidence="3">
    <location>
        <begin position="51"/>
        <end position="83"/>
    </location>
</feature>
<evidence type="ECO:0000259" key="3">
    <source>
        <dbReference type="Pfam" id="PF06747"/>
    </source>
</evidence>
<sequence>MAGQGGSSRVLDKVANLLSRESKKPVLKPNKPLVLQDRVAERRPRRGEVACITEMSVMMACWKQNNFSNAACASEVQSFFQCTAQAEAKRKTDLEQQRKEQGGRLLPKQANKLLKKYPNILSEI</sequence>
<dbReference type="InterPro" id="IPR033620">
    <property type="entry name" value="Ribosomal_mS37_met"/>
</dbReference>
<gene>
    <name evidence="4" type="primary">chchd1</name>
</gene>
<dbReference type="InterPro" id="IPR009069">
    <property type="entry name" value="Cys_alpha_HP_mot_SF"/>
</dbReference>
<evidence type="ECO:0000256" key="2">
    <source>
        <dbReference type="SAM" id="MobiDB-lite"/>
    </source>
</evidence>
<protein>
    <submittedName>
        <fullName evidence="4">Coiled-coil-helix-coiled-coil-helix domain containing 1</fullName>
    </submittedName>
</protein>
<dbReference type="GO" id="GO:0005654">
    <property type="term" value="C:nucleoplasm"/>
    <property type="evidence" value="ECO:0007669"/>
    <property type="project" value="TreeGrafter"/>
</dbReference>
<dbReference type="GO" id="GO:0003723">
    <property type="term" value="F:RNA binding"/>
    <property type="evidence" value="ECO:0007669"/>
    <property type="project" value="TreeGrafter"/>
</dbReference>
<dbReference type="Ensembl" id="ENSECRT00000015065.1">
    <property type="protein sequence ID" value="ENSECRP00000014805.1"/>
    <property type="gene ID" value="ENSECRG00000009866.1"/>
</dbReference>
<keyword evidence="1" id="KW-1015">Disulfide bond</keyword>
<evidence type="ECO:0000313" key="4">
    <source>
        <dbReference type="Ensembl" id="ENSECRP00000014805.1"/>
    </source>
</evidence>
<evidence type="ECO:0000256" key="1">
    <source>
        <dbReference type="ARBA" id="ARBA00023157"/>
    </source>
</evidence>
<reference evidence="4" key="1">
    <citation type="submission" date="2021-06" db="EMBL/GenBank/DDBJ databases">
        <authorList>
            <consortium name="Wellcome Sanger Institute Data Sharing"/>
        </authorList>
    </citation>
    <scope>NUCLEOTIDE SEQUENCE [LARGE SCALE GENOMIC DNA]</scope>
</reference>
<dbReference type="AlphaFoldDB" id="A0A8C4SHN4"/>
<organism evidence="4 5">
    <name type="scientific">Erpetoichthys calabaricus</name>
    <name type="common">Rope fish</name>
    <name type="synonym">Calamoichthys calabaricus</name>
    <dbReference type="NCBI Taxonomy" id="27687"/>
    <lineage>
        <taxon>Eukaryota</taxon>
        <taxon>Metazoa</taxon>
        <taxon>Chordata</taxon>
        <taxon>Craniata</taxon>
        <taxon>Vertebrata</taxon>
        <taxon>Euteleostomi</taxon>
        <taxon>Actinopterygii</taxon>
        <taxon>Polypteriformes</taxon>
        <taxon>Polypteridae</taxon>
        <taxon>Erpetoichthys</taxon>
    </lineage>
</organism>
<dbReference type="SUPFAM" id="SSF47072">
    <property type="entry name" value="Cysteine alpha-hairpin motif"/>
    <property type="match status" value="1"/>
</dbReference>